<evidence type="ECO:0008006" key="3">
    <source>
        <dbReference type="Google" id="ProtNLM"/>
    </source>
</evidence>
<evidence type="ECO:0000256" key="1">
    <source>
        <dbReference type="SAM" id="MobiDB-lite"/>
    </source>
</evidence>
<sequence>MARPKNDGRGRLGGRAKGTPNKKTGEIRTFISELLTSNREEIKKAFEELEPKDKVAAFTQLVKYIVPSLQSVDIDAVVDKKRDSVEDKLRDLSEDDTE</sequence>
<evidence type="ECO:0000313" key="2">
    <source>
        <dbReference type="EMBL" id="DAD76049.1"/>
    </source>
</evidence>
<dbReference type="EMBL" id="BK014795">
    <property type="protein sequence ID" value="DAD76049.1"/>
    <property type="molecule type" value="Genomic_DNA"/>
</dbReference>
<protein>
    <recommendedName>
        <fullName evidence="3">DUF5681 domain-containing protein</fullName>
    </recommendedName>
</protein>
<feature type="region of interest" description="Disordered" evidence="1">
    <location>
        <begin position="1"/>
        <end position="23"/>
    </location>
</feature>
<proteinExistence type="predicted"/>
<feature type="compositionally biased region" description="Basic and acidic residues" evidence="1">
    <location>
        <begin position="1"/>
        <end position="10"/>
    </location>
</feature>
<organism evidence="2">
    <name type="scientific">Podoviridae sp. ctIi96</name>
    <dbReference type="NCBI Taxonomy" id="2826550"/>
    <lineage>
        <taxon>Viruses</taxon>
        <taxon>Duplodnaviria</taxon>
        <taxon>Heunggongvirae</taxon>
        <taxon>Uroviricota</taxon>
        <taxon>Caudoviricetes</taxon>
    </lineage>
</organism>
<name>A0A8S5M151_9CAUD</name>
<reference evidence="2" key="1">
    <citation type="journal article" date="2021" name="Proc. Natl. Acad. Sci. U.S.A.">
        <title>A Catalog of Tens of Thousands of Viruses from Human Metagenomes Reveals Hidden Associations with Chronic Diseases.</title>
        <authorList>
            <person name="Tisza M.J."/>
            <person name="Buck C.B."/>
        </authorList>
    </citation>
    <scope>NUCLEOTIDE SEQUENCE</scope>
    <source>
        <strain evidence="2">CtIi96</strain>
    </source>
</reference>
<accession>A0A8S5M151</accession>